<evidence type="ECO:0000256" key="2">
    <source>
        <dbReference type="SAM" id="SignalP"/>
    </source>
</evidence>
<dbReference type="PROSITE" id="PS51257">
    <property type="entry name" value="PROKAR_LIPOPROTEIN"/>
    <property type="match status" value="1"/>
</dbReference>
<dbReference type="InParanoid" id="A0A194RNX5"/>
<keyword evidence="4" id="KW-1185">Reference proteome</keyword>
<reference evidence="3 4" key="1">
    <citation type="journal article" date="2015" name="Nat. Commun.">
        <title>Outbred genome sequencing and CRISPR/Cas9 gene editing in butterflies.</title>
        <authorList>
            <person name="Li X."/>
            <person name="Fan D."/>
            <person name="Zhang W."/>
            <person name="Liu G."/>
            <person name="Zhang L."/>
            <person name="Zhao L."/>
            <person name="Fang X."/>
            <person name="Chen L."/>
            <person name="Dong Y."/>
            <person name="Chen Y."/>
            <person name="Ding Y."/>
            <person name="Zhao R."/>
            <person name="Feng M."/>
            <person name="Zhu Y."/>
            <person name="Feng Y."/>
            <person name="Jiang X."/>
            <person name="Zhu D."/>
            <person name="Xiang H."/>
            <person name="Feng X."/>
            <person name="Li S."/>
            <person name="Wang J."/>
            <person name="Zhang G."/>
            <person name="Kronforst M.R."/>
            <person name="Wang W."/>
        </authorList>
    </citation>
    <scope>NUCLEOTIDE SEQUENCE [LARGE SCALE GENOMIC DNA]</scope>
    <source>
        <strain evidence="3">Ya'a_city_454_Pm</strain>
        <tissue evidence="3">Whole body</tissue>
    </source>
</reference>
<evidence type="ECO:0000313" key="3">
    <source>
        <dbReference type="EMBL" id="KPJ17721.1"/>
    </source>
</evidence>
<proteinExistence type="predicted"/>
<protein>
    <submittedName>
        <fullName evidence="3">Uncharacterized protein</fullName>
    </submittedName>
</protein>
<name>A0A194RNX5_PAPMA</name>
<feature type="signal peptide" evidence="2">
    <location>
        <begin position="1"/>
        <end position="21"/>
    </location>
</feature>
<feature type="region of interest" description="Disordered" evidence="1">
    <location>
        <begin position="30"/>
        <end position="71"/>
    </location>
</feature>
<keyword evidence="2" id="KW-0732">Signal</keyword>
<evidence type="ECO:0000313" key="4">
    <source>
        <dbReference type="Proteomes" id="UP000053240"/>
    </source>
</evidence>
<sequence>MARSTVLITLVLIAIVGCEHAVDKEKALAAEKERSRSANPGRERGSFQKLSNLMNRTENHREGRRRGKNNLNKILQINREHRAQNDDTLNDNEGAIATKQKMMPDNTTDTLADKMKALRGDGLTYEAVSKYNYVPLVTGVYCNFEPNNNSQVDMCMWQWNTTVSSHGLGFKVVTAADLEVMNGTTRGLKFSGPKKDADGNVTGSGVFFF</sequence>
<dbReference type="EMBL" id="KQ460118">
    <property type="protein sequence ID" value="KPJ17721.1"/>
    <property type="molecule type" value="Genomic_DNA"/>
</dbReference>
<feature type="compositionally biased region" description="Basic and acidic residues" evidence="1">
    <location>
        <begin position="30"/>
        <end position="46"/>
    </location>
</feature>
<organism evidence="3 4">
    <name type="scientific">Papilio machaon</name>
    <name type="common">Old World swallowtail butterfly</name>
    <dbReference type="NCBI Taxonomy" id="76193"/>
    <lineage>
        <taxon>Eukaryota</taxon>
        <taxon>Metazoa</taxon>
        <taxon>Ecdysozoa</taxon>
        <taxon>Arthropoda</taxon>
        <taxon>Hexapoda</taxon>
        <taxon>Insecta</taxon>
        <taxon>Pterygota</taxon>
        <taxon>Neoptera</taxon>
        <taxon>Endopterygota</taxon>
        <taxon>Lepidoptera</taxon>
        <taxon>Glossata</taxon>
        <taxon>Ditrysia</taxon>
        <taxon>Papilionoidea</taxon>
        <taxon>Papilionidae</taxon>
        <taxon>Papilioninae</taxon>
        <taxon>Papilio</taxon>
    </lineage>
</organism>
<gene>
    <name evidence="3" type="ORF">RR48_07205</name>
</gene>
<dbReference type="AlphaFoldDB" id="A0A194RNX5"/>
<accession>A0A194RNX5</accession>
<feature type="chain" id="PRO_5008265334" evidence="2">
    <location>
        <begin position="22"/>
        <end position="209"/>
    </location>
</feature>
<dbReference type="Proteomes" id="UP000053240">
    <property type="component" value="Unassembled WGS sequence"/>
</dbReference>
<evidence type="ECO:0000256" key="1">
    <source>
        <dbReference type="SAM" id="MobiDB-lite"/>
    </source>
</evidence>